<dbReference type="AlphaFoldDB" id="A0A2Y9BTY7"/>
<keyword evidence="2" id="KW-0479">Metal-binding</keyword>
<dbReference type="EMBL" id="UESZ01000001">
    <property type="protein sequence ID" value="SSA34842.1"/>
    <property type="molecule type" value="Genomic_DNA"/>
</dbReference>
<proteinExistence type="predicted"/>
<dbReference type="InterPro" id="IPR008225">
    <property type="entry name" value="F420-0_g-glutamyl_ligase"/>
</dbReference>
<name>A0A2Y9BTY7_9MICO</name>
<protein>
    <submittedName>
        <fullName evidence="9">Coenzyme F420-0:L-glutamate ligase / coenzyme F420-1:gamma-L-glutamate ligase</fullName>
    </submittedName>
</protein>
<dbReference type="GO" id="GO:0046872">
    <property type="term" value="F:metal ion binding"/>
    <property type="evidence" value="ECO:0007669"/>
    <property type="project" value="UniProtKB-KW"/>
</dbReference>
<keyword evidence="6" id="KW-0342">GTP-binding</keyword>
<evidence type="ECO:0000256" key="4">
    <source>
        <dbReference type="ARBA" id="ARBA00022842"/>
    </source>
</evidence>
<feature type="domain" description="Coenzyme F420:L-glutamate ligase-like" evidence="8">
    <location>
        <begin position="11"/>
        <end position="48"/>
    </location>
</feature>
<evidence type="ECO:0000313" key="9">
    <source>
        <dbReference type="EMBL" id="SSA34842.1"/>
    </source>
</evidence>
<evidence type="ECO:0000256" key="2">
    <source>
        <dbReference type="ARBA" id="ARBA00022723"/>
    </source>
</evidence>
<reference evidence="10" key="1">
    <citation type="submission" date="2016-10" db="EMBL/GenBank/DDBJ databases">
        <authorList>
            <person name="Varghese N."/>
            <person name="Submissions S."/>
        </authorList>
    </citation>
    <scope>NUCLEOTIDE SEQUENCE [LARGE SCALE GENOMIC DNA]</scope>
    <source>
        <strain evidence="10">DSM 22951</strain>
    </source>
</reference>
<organism evidence="9 10">
    <name type="scientific">Branchiibius hedensis</name>
    <dbReference type="NCBI Taxonomy" id="672460"/>
    <lineage>
        <taxon>Bacteria</taxon>
        <taxon>Bacillati</taxon>
        <taxon>Actinomycetota</taxon>
        <taxon>Actinomycetes</taxon>
        <taxon>Micrococcales</taxon>
        <taxon>Dermacoccaceae</taxon>
        <taxon>Branchiibius</taxon>
    </lineage>
</organism>
<evidence type="ECO:0000256" key="6">
    <source>
        <dbReference type="ARBA" id="ARBA00023134"/>
    </source>
</evidence>
<dbReference type="PANTHER" id="PTHR47917:SF1">
    <property type="entry name" value="COENZYME F420:L-GLUTAMATE LIGASE"/>
    <property type="match status" value="1"/>
</dbReference>
<dbReference type="Proteomes" id="UP000250028">
    <property type="component" value="Unassembled WGS sequence"/>
</dbReference>
<dbReference type="NCBIfam" id="TIGR01916">
    <property type="entry name" value="F420_cofE"/>
    <property type="match status" value="1"/>
</dbReference>
<evidence type="ECO:0000256" key="1">
    <source>
        <dbReference type="ARBA" id="ARBA00022598"/>
    </source>
</evidence>
<keyword evidence="4" id="KW-0460">Magnesium</keyword>
<evidence type="ECO:0000259" key="8">
    <source>
        <dbReference type="Pfam" id="PF01996"/>
    </source>
</evidence>
<keyword evidence="10" id="KW-1185">Reference proteome</keyword>
<keyword evidence="7" id="KW-0464">Manganese</keyword>
<evidence type="ECO:0000313" key="10">
    <source>
        <dbReference type="Proteomes" id="UP000250028"/>
    </source>
</evidence>
<keyword evidence="5" id="KW-0630">Potassium</keyword>
<evidence type="ECO:0000256" key="7">
    <source>
        <dbReference type="ARBA" id="ARBA00023211"/>
    </source>
</evidence>
<dbReference type="GO" id="GO:0005525">
    <property type="term" value="F:GTP binding"/>
    <property type="evidence" value="ECO:0007669"/>
    <property type="project" value="UniProtKB-KW"/>
</dbReference>
<feature type="domain" description="Coenzyme F420:L-glutamate ligase-like" evidence="8">
    <location>
        <begin position="58"/>
        <end position="203"/>
    </location>
</feature>
<dbReference type="PANTHER" id="PTHR47917">
    <property type="match status" value="1"/>
</dbReference>
<dbReference type="Gene3D" id="3.30.1330.100">
    <property type="entry name" value="CofE-like"/>
    <property type="match status" value="1"/>
</dbReference>
<keyword evidence="3" id="KW-0547">Nucleotide-binding</keyword>
<dbReference type="GO" id="GO:0052618">
    <property type="term" value="F:coenzyme F420-0:L-glutamate ligase activity"/>
    <property type="evidence" value="ECO:0007669"/>
    <property type="project" value="TreeGrafter"/>
</dbReference>
<keyword evidence="1 9" id="KW-0436">Ligase</keyword>
<evidence type="ECO:0000256" key="5">
    <source>
        <dbReference type="ARBA" id="ARBA00022958"/>
    </source>
</evidence>
<dbReference type="SUPFAM" id="SSF144010">
    <property type="entry name" value="CofE-like"/>
    <property type="match status" value="1"/>
</dbReference>
<dbReference type="RefSeq" id="WP_109685719.1">
    <property type="nucleotide sequence ID" value="NZ_QGDN01000001.1"/>
</dbReference>
<gene>
    <name evidence="9" type="ORF">SAMN04489750_2172</name>
</gene>
<dbReference type="Pfam" id="PF01996">
    <property type="entry name" value="F420_ligase"/>
    <property type="match status" value="2"/>
</dbReference>
<evidence type="ECO:0000256" key="3">
    <source>
        <dbReference type="ARBA" id="ARBA00022741"/>
    </source>
</evidence>
<accession>A0A2Y9BTY7</accession>
<dbReference type="InterPro" id="IPR002847">
    <property type="entry name" value="F420-0_gamma-glut_ligase-dom"/>
</dbReference>
<dbReference type="OrthoDB" id="9788295at2"/>
<sequence>MTITLLPVTGLPEIAAGDDLATLIAQAIHLQDGDIVVITSKVVSKALGLGVLTHDRQALVLEQSTAVVAERATATGVTRIVASSSGPVMTGAGIDASNSEELLVLPPDPDAAADDLRTALQAATGVHLAVVLSDTSGRPWRAGLSDFALGSSGLQRLDDLRGLADTHGRDLAVTVRNLADEIASAADLVKGKIERVPVAVVRGSASLLTDEPQPSLVRTGPTDWFALGRHEAVRAALGVTPGSPDAEAVGLPAVGEEPVAERLQRAVRAAAHGQPPVAVQVDEQSLELAADDPVALGRVWARIEVALAGERLTCSAQQLGPQRVRITVRT</sequence>